<dbReference type="Proteomes" id="UP000886043">
    <property type="component" value="Unassembled WGS sequence"/>
</dbReference>
<dbReference type="Gene3D" id="3.40.50.850">
    <property type="entry name" value="Isochorismatase-like"/>
    <property type="match status" value="1"/>
</dbReference>
<comment type="caution">
    <text evidence="2">The sequence shown here is derived from an EMBL/GenBank/DDBJ whole genome shotgun (WGS) entry which is preliminary data.</text>
</comment>
<dbReference type="AlphaFoldDB" id="A0A7C3CYY8"/>
<dbReference type="PANTHER" id="PTHR14119:SF3">
    <property type="entry name" value="ISOCHORISMATASE DOMAIN-CONTAINING PROTEIN 2"/>
    <property type="match status" value="1"/>
</dbReference>
<dbReference type="Pfam" id="PF00857">
    <property type="entry name" value="Isochorismatase"/>
    <property type="match status" value="1"/>
</dbReference>
<reference evidence="2" key="1">
    <citation type="journal article" date="2020" name="mSystems">
        <title>Genome- and Community-Level Interaction Insights into Carbon Utilization and Element Cycling Functions of Hydrothermarchaeota in Hydrothermal Sediment.</title>
        <authorList>
            <person name="Zhou Z."/>
            <person name="Liu Y."/>
            <person name="Xu W."/>
            <person name="Pan J."/>
            <person name="Luo Z.H."/>
            <person name="Li M."/>
        </authorList>
    </citation>
    <scope>NUCLEOTIDE SEQUENCE [LARGE SCALE GENOMIC DNA]</scope>
    <source>
        <strain evidence="2">HyVt-483</strain>
    </source>
</reference>
<dbReference type="InterPro" id="IPR036380">
    <property type="entry name" value="Isochorismatase-like_sf"/>
</dbReference>
<name>A0A7C3CYY8_9BACT</name>
<dbReference type="PANTHER" id="PTHR14119">
    <property type="entry name" value="HYDROLASE"/>
    <property type="match status" value="1"/>
</dbReference>
<dbReference type="InterPro" id="IPR050993">
    <property type="entry name" value="Isochorismatase_domain"/>
</dbReference>
<proteinExistence type="predicted"/>
<organism evidence="2">
    <name type="scientific">Thermosulfurimonas dismutans</name>
    <dbReference type="NCBI Taxonomy" id="999894"/>
    <lineage>
        <taxon>Bacteria</taxon>
        <taxon>Pseudomonadati</taxon>
        <taxon>Thermodesulfobacteriota</taxon>
        <taxon>Thermodesulfobacteria</taxon>
        <taxon>Thermodesulfobacteriales</taxon>
        <taxon>Thermodesulfobacteriaceae</taxon>
        <taxon>Thermosulfurimonas</taxon>
    </lineage>
</organism>
<sequence>MRVRPEESLLLLIDPQEKLVRALWEADRLVRNLRLLIKASQILEVPILATSQYRKGLGEYVPEVLEVLGKEVEIKDKTEFSVFQNPEIASLIREKARRYLVLCGAETHICVYQSALSALEEGYRVIVVGDATSSRTPENFHYGLARLRDVGTAVVSTEMLVYEWLERAGTPAFKELMPWIKNATQP</sequence>
<accession>A0A7C3CYY8</accession>
<feature type="domain" description="Isochorismatase-like" evidence="1">
    <location>
        <begin position="8"/>
        <end position="158"/>
    </location>
</feature>
<dbReference type="EMBL" id="DRMH01000100">
    <property type="protein sequence ID" value="HFC98268.1"/>
    <property type="molecule type" value="Genomic_DNA"/>
</dbReference>
<dbReference type="InterPro" id="IPR000868">
    <property type="entry name" value="Isochorismatase-like_dom"/>
</dbReference>
<gene>
    <name evidence="2" type="ORF">ENJ40_07420</name>
</gene>
<dbReference type="SUPFAM" id="SSF52499">
    <property type="entry name" value="Isochorismatase-like hydrolases"/>
    <property type="match status" value="1"/>
</dbReference>
<evidence type="ECO:0000259" key="1">
    <source>
        <dbReference type="Pfam" id="PF00857"/>
    </source>
</evidence>
<protein>
    <submittedName>
        <fullName evidence="2">Isochorismatase family protein</fullName>
    </submittedName>
</protein>
<evidence type="ECO:0000313" key="2">
    <source>
        <dbReference type="EMBL" id="HFC98268.1"/>
    </source>
</evidence>